<dbReference type="SMART" id="SM00915">
    <property type="entry name" value="Jacalin"/>
    <property type="match status" value="1"/>
</dbReference>
<dbReference type="Pfam" id="PF01419">
    <property type="entry name" value="Jacalin"/>
    <property type="match status" value="1"/>
</dbReference>
<dbReference type="PANTHER" id="PTHR46506">
    <property type="entry name" value="OS05G0143600 PROTEIN"/>
    <property type="match status" value="1"/>
</dbReference>
<dbReference type="InterPro" id="IPR036404">
    <property type="entry name" value="Jacalin-like_lectin_dom_sf"/>
</dbReference>
<dbReference type="EMBL" id="KD220128">
    <property type="protein sequence ID" value="EMS51477.1"/>
    <property type="molecule type" value="Genomic_DNA"/>
</dbReference>
<evidence type="ECO:0000256" key="4">
    <source>
        <dbReference type="ARBA" id="ARBA00022833"/>
    </source>
</evidence>
<dbReference type="eggNOG" id="ENOG502STSJ">
    <property type="taxonomic scope" value="Eukaryota"/>
</dbReference>
<proteinExistence type="predicted"/>
<dbReference type="SUPFAM" id="SSF51101">
    <property type="entry name" value="Mannose-binding lectins"/>
    <property type="match status" value="1"/>
</dbReference>
<dbReference type="InterPro" id="IPR013010">
    <property type="entry name" value="Znf_SIAH"/>
</dbReference>
<evidence type="ECO:0000256" key="2">
    <source>
        <dbReference type="ARBA" id="ARBA00022734"/>
    </source>
</evidence>
<keyword evidence="1" id="KW-0479">Metal-binding</keyword>
<dbReference type="InterPro" id="IPR033734">
    <property type="entry name" value="Jacalin-like_lectin_dom_plant"/>
</dbReference>
<evidence type="ECO:0000256" key="1">
    <source>
        <dbReference type="ARBA" id="ARBA00022723"/>
    </source>
</evidence>
<evidence type="ECO:0000256" key="3">
    <source>
        <dbReference type="ARBA" id="ARBA00022771"/>
    </source>
</evidence>
<keyword evidence="3" id="KW-0863">Zinc-finger</keyword>
<dbReference type="Gene3D" id="3.30.40.10">
    <property type="entry name" value="Zinc/RING finger domain, C3HC4 (zinc finger)"/>
    <property type="match status" value="1"/>
</dbReference>
<name>M7YV66_TRIUA</name>
<gene>
    <name evidence="5" type="ORF">TRIUR3_09359</name>
</gene>
<dbReference type="CDD" id="cd09612">
    <property type="entry name" value="Jacalin"/>
    <property type="match status" value="1"/>
</dbReference>
<dbReference type="PROSITE" id="PS51752">
    <property type="entry name" value="JACALIN_LECTIN"/>
    <property type="match status" value="1"/>
</dbReference>
<dbReference type="Gene3D" id="2.100.10.30">
    <property type="entry name" value="Jacalin-like lectin domain"/>
    <property type="match status" value="1"/>
</dbReference>
<keyword evidence="4" id="KW-0862">Zinc</keyword>
<evidence type="ECO:0000313" key="5">
    <source>
        <dbReference type="EMBL" id="EMS51477.1"/>
    </source>
</evidence>
<dbReference type="InterPro" id="IPR013083">
    <property type="entry name" value="Znf_RING/FYVE/PHD"/>
</dbReference>
<reference evidence="5" key="1">
    <citation type="journal article" date="2013" name="Nature">
        <title>Draft genome of the wheat A-genome progenitor Triticum urartu.</title>
        <authorList>
            <person name="Ling H.Q."/>
            <person name="Zhao S."/>
            <person name="Liu D."/>
            <person name="Wang J."/>
            <person name="Sun H."/>
            <person name="Zhang C."/>
            <person name="Fan H."/>
            <person name="Li D."/>
            <person name="Dong L."/>
            <person name="Tao Y."/>
            <person name="Gao C."/>
            <person name="Wu H."/>
            <person name="Li Y."/>
            <person name="Cui Y."/>
            <person name="Guo X."/>
            <person name="Zheng S."/>
            <person name="Wang B."/>
            <person name="Yu K."/>
            <person name="Liang Q."/>
            <person name="Yang W."/>
            <person name="Lou X."/>
            <person name="Chen J."/>
            <person name="Feng M."/>
            <person name="Jian J."/>
            <person name="Zhang X."/>
            <person name="Luo G."/>
            <person name="Jiang Y."/>
            <person name="Liu J."/>
            <person name="Wang Z."/>
            <person name="Sha Y."/>
            <person name="Zhang B."/>
            <person name="Wu H."/>
            <person name="Tang D."/>
            <person name="Shen Q."/>
            <person name="Xue P."/>
            <person name="Zou S."/>
            <person name="Wang X."/>
            <person name="Liu X."/>
            <person name="Wang F."/>
            <person name="Yang Y."/>
            <person name="An X."/>
            <person name="Dong Z."/>
            <person name="Zhang K."/>
            <person name="Zhang X."/>
            <person name="Luo M.C."/>
            <person name="Dvorak J."/>
            <person name="Tong Y."/>
            <person name="Wang J."/>
            <person name="Yang H."/>
            <person name="Li Z."/>
            <person name="Wang D."/>
            <person name="Zhang A."/>
            <person name="Wang J."/>
        </authorList>
    </citation>
    <scope>NUCLEOTIDE SEQUENCE</scope>
</reference>
<accession>M7YV66</accession>
<keyword evidence="2 5" id="KW-0430">Lectin</keyword>
<sequence>MSTDAERATAEKAEADKKAAEDAAAATKAAASAWPTGGIFGNVLLVRGDVPVDDEASTWETSDILHPHLLCSTCYVELPEKNKSGCTRCFAVERILQSIQVLCPYAEYGCTAKMPYHEMEEHEMKCMHAPCFTGSNEGQPMALHDGLPSDSYTFVIQNVSRINININNRESKKKHDKKSSTCDNQCSAGSVVKMGPCGGGGGKPWKMDMRGVNRIIKVVVRHGAAVDAMSVLYERDGQKEKTKLWGESGGKRSEICLEPGEHLTNIRGHYGFFNGWFVIRSLTFVSNCRTFGPYGEETGTAFKLPGAGGKILGFHGRSEGLLDALGTYVKMG</sequence>
<dbReference type="OMA" id="VSCTHGC"/>
<protein>
    <submittedName>
        <fullName evidence="5">Mannose/glucose-specific lectin</fullName>
    </submittedName>
</protein>
<dbReference type="STRING" id="4572.M7YV66"/>
<dbReference type="GO" id="GO:0008270">
    <property type="term" value="F:zinc ion binding"/>
    <property type="evidence" value="ECO:0007669"/>
    <property type="project" value="UniProtKB-KW"/>
</dbReference>
<dbReference type="PROSITE" id="PS51081">
    <property type="entry name" value="ZF_SIAH"/>
    <property type="match status" value="1"/>
</dbReference>
<dbReference type="AlphaFoldDB" id="M7YV66"/>
<dbReference type="GO" id="GO:0030246">
    <property type="term" value="F:carbohydrate binding"/>
    <property type="evidence" value="ECO:0007669"/>
    <property type="project" value="UniProtKB-KW"/>
</dbReference>
<dbReference type="SUPFAM" id="SSF49599">
    <property type="entry name" value="TRAF domain-like"/>
    <property type="match status" value="1"/>
</dbReference>
<dbReference type="InterPro" id="IPR001229">
    <property type="entry name" value="Jacalin-like_lectin_dom"/>
</dbReference>
<organism evidence="5">
    <name type="scientific">Triticum urartu</name>
    <name type="common">Red wild einkorn</name>
    <name type="synonym">Crithodium urartu</name>
    <dbReference type="NCBI Taxonomy" id="4572"/>
    <lineage>
        <taxon>Eukaryota</taxon>
        <taxon>Viridiplantae</taxon>
        <taxon>Streptophyta</taxon>
        <taxon>Embryophyta</taxon>
        <taxon>Tracheophyta</taxon>
        <taxon>Spermatophyta</taxon>
        <taxon>Magnoliopsida</taxon>
        <taxon>Liliopsida</taxon>
        <taxon>Poales</taxon>
        <taxon>Poaceae</taxon>
        <taxon>BOP clade</taxon>
        <taxon>Pooideae</taxon>
        <taxon>Triticodae</taxon>
        <taxon>Triticeae</taxon>
        <taxon>Triticinae</taxon>
        <taxon>Triticum</taxon>
    </lineage>
</organism>